<dbReference type="InterPro" id="IPR013766">
    <property type="entry name" value="Thioredoxin_domain"/>
</dbReference>
<dbReference type="InterPro" id="IPR036249">
    <property type="entry name" value="Thioredoxin-like_sf"/>
</dbReference>
<dbReference type="Proteomes" id="UP000662783">
    <property type="component" value="Chromosome"/>
</dbReference>
<dbReference type="EMBL" id="CP070608">
    <property type="protein sequence ID" value="QSE99324.1"/>
    <property type="molecule type" value="Genomic_DNA"/>
</dbReference>
<dbReference type="Pfam" id="PF13899">
    <property type="entry name" value="Thioredoxin_7"/>
    <property type="match status" value="1"/>
</dbReference>
<dbReference type="PROSITE" id="PS51352">
    <property type="entry name" value="THIOREDOXIN_2"/>
    <property type="match status" value="1"/>
</dbReference>
<dbReference type="InterPro" id="IPR051099">
    <property type="entry name" value="AGR/TXD"/>
</dbReference>
<keyword evidence="4" id="KW-1185">Reference proteome</keyword>
<dbReference type="AlphaFoldDB" id="A0A975A2B8"/>
<dbReference type="PANTHER" id="PTHR15337">
    <property type="entry name" value="ANTERIOR GRADIENT PROTEIN-RELATED"/>
    <property type="match status" value="1"/>
</dbReference>
<protein>
    <submittedName>
        <fullName evidence="3">Thioredoxin family protein</fullName>
    </submittedName>
</protein>
<evidence type="ECO:0000313" key="4">
    <source>
        <dbReference type="Proteomes" id="UP000662783"/>
    </source>
</evidence>
<evidence type="ECO:0000313" key="3">
    <source>
        <dbReference type="EMBL" id="QSE99324.1"/>
    </source>
</evidence>
<gene>
    <name evidence="3" type="ORF">JR347_03800</name>
</gene>
<dbReference type="PANTHER" id="PTHR15337:SF11">
    <property type="entry name" value="THIOREDOXIN DOMAIN-CONTAINING PROTEIN"/>
    <property type="match status" value="1"/>
</dbReference>
<dbReference type="KEGG" id="fuv:JR347_03800"/>
<dbReference type="SUPFAM" id="SSF52833">
    <property type="entry name" value="Thioredoxin-like"/>
    <property type="match status" value="1"/>
</dbReference>
<dbReference type="Gene3D" id="3.40.30.10">
    <property type="entry name" value="Glutaredoxin"/>
    <property type="match status" value="1"/>
</dbReference>
<reference evidence="3" key="1">
    <citation type="submission" date="2021-02" db="EMBL/GenBank/DDBJ databases">
        <title>Fulvivirga sp. S481 isolated from sea water.</title>
        <authorList>
            <person name="Bae S.S."/>
            <person name="Baek K."/>
        </authorList>
    </citation>
    <scope>NUCLEOTIDE SEQUENCE</scope>
    <source>
        <strain evidence="3">S481</strain>
    </source>
</reference>
<feature type="domain" description="Thioredoxin" evidence="2">
    <location>
        <begin position="1"/>
        <end position="141"/>
    </location>
</feature>
<name>A0A975A2B8_9BACT</name>
<proteinExistence type="predicted"/>
<accession>A0A975A2B8</accession>
<sequence>MALLMAVAISASAQDSQLWLNNVEDAKTLAKEKGKPILMSFAGSDWCRPCIMLTKEVFEDEKFKAYAQENLVLLLLDFPRLKKNKLSDEQTQHNEKLAAQYNTTGEFPLVVLINGDGKVIAKTGYQKGGADNFIQYLESVL</sequence>
<evidence type="ECO:0000259" key="2">
    <source>
        <dbReference type="PROSITE" id="PS51352"/>
    </source>
</evidence>
<organism evidence="3 4">
    <name type="scientific">Fulvivirga lutea</name>
    <dbReference type="NCBI Taxonomy" id="2810512"/>
    <lineage>
        <taxon>Bacteria</taxon>
        <taxon>Pseudomonadati</taxon>
        <taxon>Bacteroidota</taxon>
        <taxon>Cytophagia</taxon>
        <taxon>Cytophagales</taxon>
        <taxon>Fulvivirgaceae</taxon>
        <taxon>Fulvivirga</taxon>
    </lineage>
</organism>
<evidence type="ECO:0000256" key="1">
    <source>
        <dbReference type="ARBA" id="ARBA00022729"/>
    </source>
</evidence>
<keyword evidence="1" id="KW-0732">Signal</keyword>